<evidence type="ECO:0000256" key="7">
    <source>
        <dbReference type="ARBA" id="ARBA00023163"/>
    </source>
</evidence>
<dbReference type="Proteomes" id="UP000887568">
    <property type="component" value="Unplaced"/>
</dbReference>
<dbReference type="Pfam" id="PF24105">
    <property type="entry name" value="Beta-prop_CAF1B_HIR1"/>
    <property type="match status" value="1"/>
</dbReference>
<dbReference type="GO" id="GO:0006338">
    <property type="term" value="P:chromatin remodeling"/>
    <property type="evidence" value="ECO:0007669"/>
    <property type="project" value="InterPro"/>
</dbReference>
<dbReference type="AlphaFoldDB" id="A0A914A750"/>
<evidence type="ECO:0000256" key="10">
    <source>
        <dbReference type="RuleBase" id="RU364014"/>
    </source>
</evidence>
<feature type="region of interest" description="Disordered" evidence="11">
    <location>
        <begin position="521"/>
        <end position="571"/>
    </location>
</feature>
<comment type="subcellular location">
    <subcellularLocation>
        <location evidence="1 10">Nucleus</location>
    </subcellularLocation>
</comment>
<dbReference type="GeneID" id="119730697"/>
<feature type="compositionally biased region" description="Polar residues" evidence="11">
    <location>
        <begin position="476"/>
        <end position="502"/>
    </location>
</feature>
<keyword evidence="7 10" id="KW-0804">Transcription</keyword>
<evidence type="ECO:0000256" key="5">
    <source>
        <dbReference type="ARBA" id="ARBA00022853"/>
    </source>
</evidence>
<protein>
    <recommendedName>
        <fullName evidence="10">Protein HIRA</fullName>
    </recommendedName>
</protein>
<dbReference type="Gene3D" id="2.130.10.10">
    <property type="entry name" value="YVTN repeat-like/Quinoprotein amine dehydrogenase"/>
    <property type="match status" value="2"/>
</dbReference>
<reference evidence="14" key="1">
    <citation type="submission" date="2022-11" db="UniProtKB">
        <authorList>
            <consortium name="EnsemblMetazoa"/>
        </authorList>
    </citation>
    <scope>IDENTIFICATION</scope>
</reference>
<dbReference type="GO" id="GO:0005634">
    <property type="term" value="C:nucleus"/>
    <property type="evidence" value="ECO:0007669"/>
    <property type="project" value="UniProtKB-SubCell"/>
</dbReference>
<dbReference type="GO" id="GO:0006351">
    <property type="term" value="P:DNA-templated transcription"/>
    <property type="evidence" value="ECO:0007669"/>
    <property type="project" value="InterPro"/>
</dbReference>
<dbReference type="InterPro" id="IPR019015">
    <property type="entry name" value="HIRA_B_motif"/>
</dbReference>
<dbReference type="SUPFAM" id="SSF50978">
    <property type="entry name" value="WD40 repeat-like"/>
    <property type="match status" value="1"/>
</dbReference>
<feature type="repeat" description="WD" evidence="9">
    <location>
        <begin position="66"/>
        <end position="99"/>
    </location>
</feature>
<evidence type="ECO:0000256" key="6">
    <source>
        <dbReference type="ARBA" id="ARBA00023015"/>
    </source>
</evidence>
<dbReference type="GO" id="GO:0031491">
    <property type="term" value="F:nucleosome binding"/>
    <property type="evidence" value="ECO:0007669"/>
    <property type="project" value="TreeGrafter"/>
</dbReference>
<dbReference type="PROSITE" id="PS50294">
    <property type="entry name" value="WD_REPEATS_REGION"/>
    <property type="match status" value="3"/>
</dbReference>
<keyword evidence="4 10" id="KW-0677">Repeat</keyword>
<evidence type="ECO:0000256" key="1">
    <source>
        <dbReference type="ARBA" id="ARBA00004123"/>
    </source>
</evidence>
<evidence type="ECO:0000256" key="2">
    <source>
        <dbReference type="ARBA" id="ARBA00007306"/>
    </source>
</evidence>
<dbReference type="GO" id="GO:0006355">
    <property type="term" value="P:regulation of DNA-templated transcription"/>
    <property type="evidence" value="ECO:0007669"/>
    <property type="project" value="InterPro"/>
</dbReference>
<keyword evidence="6 10" id="KW-0805">Transcription regulation</keyword>
<dbReference type="CDD" id="cd00200">
    <property type="entry name" value="WD40"/>
    <property type="match status" value="1"/>
</dbReference>
<evidence type="ECO:0000313" key="14">
    <source>
        <dbReference type="EnsemblMetazoa" id="XP_038059623.1"/>
    </source>
</evidence>
<dbReference type="EnsemblMetazoa" id="XM_038203695.1">
    <property type="protein sequence ID" value="XP_038059623.1"/>
    <property type="gene ID" value="LOC119730697"/>
</dbReference>
<name>A0A914A750_PATMI</name>
<evidence type="ECO:0000256" key="3">
    <source>
        <dbReference type="ARBA" id="ARBA00022574"/>
    </source>
</evidence>
<evidence type="ECO:0000313" key="15">
    <source>
        <dbReference type="Proteomes" id="UP000887568"/>
    </source>
</evidence>
<dbReference type="OrthoDB" id="1741719at2759"/>
<comment type="similarity">
    <text evidence="2 10">Belongs to the WD repeat HIR1 family.</text>
</comment>
<evidence type="ECO:0000256" key="11">
    <source>
        <dbReference type="SAM" id="MobiDB-lite"/>
    </source>
</evidence>
<feature type="repeat" description="WD" evidence="9">
    <location>
        <begin position="168"/>
        <end position="199"/>
    </location>
</feature>
<dbReference type="GO" id="GO:0000785">
    <property type="term" value="C:chromatin"/>
    <property type="evidence" value="ECO:0007669"/>
    <property type="project" value="TreeGrafter"/>
</dbReference>
<dbReference type="PROSITE" id="PS50082">
    <property type="entry name" value="WD_REPEATS_2"/>
    <property type="match status" value="3"/>
</dbReference>
<keyword evidence="5 10" id="KW-0156">Chromatin regulator</keyword>
<keyword evidence="8 10" id="KW-0539">Nucleus</keyword>
<keyword evidence="3 9" id="KW-0853">WD repeat</keyword>
<dbReference type="Pfam" id="PF07569">
    <property type="entry name" value="Hira"/>
    <property type="match status" value="1"/>
</dbReference>
<accession>A0A914A750</accession>
<dbReference type="InterPro" id="IPR015943">
    <property type="entry name" value="WD40/YVTN_repeat-like_dom_sf"/>
</dbReference>
<proteinExistence type="inferred from homology"/>
<feature type="domain" description="Protein HIRA-like C-terminal" evidence="12">
    <location>
        <begin position="791"/>
        <end position="989"/>
    </location>
</feature>
<evidence type="ECO:0000256" key="8">
    <source>
        <dbReference type="ARBA" id="ARBA00023242"/>
    </source>
</evidence>
<evidence type="ECO:0000256" key="9">
    <source>
        <dbReference type="PROSITE-ProRule" id="PRU00221"/>
    </source>
</evidence>
<keyword evidence="10" id="KW-0678">Repressor</keyword>
<feature type="compositionally biased region" description="Polar residues" evidence="11">
    <location>
        <begin position="532"/>
        <end position="541"/>
    </location>
</feature>
<dbReference type="PANTHER" id="PTHR13831">
    <property type="entry name" value="MEMBER OF THE HIR1 FAMILY OF WD-REPEAT PROTEINS"/>
    <property type="match status" value="1"/>
</dbReference>
<dbReference type="SMART" id="SM00320">
    <property type="entry name" value="WD40"/>
    <property type="match status" value="7"/>
</dbReference>
<feature type="repeat" description="WD" evidence="9">
    <location>
        <begin position="125"/>
        <end position="157"/>
    </location>
</feature>
<feature type="region of interest" description="Disordered" evidence="11">
    <location>
        <begin position="470"/>
        <end position="502"/>
    </location>
</feature>
<dbReference type="CTD" id="7290"/>
<dbReference type="InterPro" id="IPR055410">
    <property type="entry name" value="Beta-prop_CAF1B_HIR1"/>
</dbReference>
<dbReference type="FunFam" id="2.130.10.10:FF:000075">
    <property type="entry name" value="Protein HIRA"/>
    <property type="match status" value="1"/>
</dbReference>
<dbReference type="GO" id="GO:0000417">
    <property type="term" value="C:HIR complex"/>
    <property type="evidence" value="ECO:0007669"/>
    <property type="project" value="TreeGrafter"/>
</dbReference>
<dbReference type="InterPro" id="IPR036322">
    <property type="entry name" value="WD40_repeat_dom_sf"/>
</dbReference>
<keyword evidence="15" id="KW-1185">Reference proteome</keyword>
<dbReference type="OMA" id="RGSWDGD"/>
<evidence type="ECO:0000259" key="13">
    <source>
        <dbReference type="Pfam" id="PF24105"/>
    </source>
</evidence>
<sequence>MKLLKPTWVNHDDKPVFGIDIHPDGSRFATGGQGEDSGRVIIWNMAPVRKEEDEKNENVPKILCEMDNHLACVNCVRWSNNGYYLASGADDRLVMVWQMISYGGTSRAFGSGKSNIEQWKCAHTLRSHTGDVLDLAWSPDDAWLASCSIDNSIVIWNALKFPEIISVLNGHSGLVKGVTWDPVGKYVATQSDDKSLRIWRTMDWKEETSIFKPFEECGGTTHVLRLSWSPDGAYVVSAHAMNNRGPTAQIIDRDGWKANMDFVGHRKAVTCVRFNSNIFTRQIKRGNHTKHQPYTCCAIGSRDRTVSIWLTALKRPLVVVHDIFNNSIMDLAWSSAGDELMACSVDGTVCYFQFNCEEVGKQLTNDEKVNLHEKVYGKSILSSGSANLANRIIENPEMLKLQQQQRELREKQASKLKMRATPTKPVVQTPLIEGQPLDVKSQQIETRTPDGRRRITPLYIAPQQASFGIAPKPFPSASQSVFTSPASTNQQAQPSSNVFTEGQSKVTVKTEVVDGVTSIDNSTAPISALDSRFTQKPASETKQQEKTKPPSDSQPTGQVKLASDVSQKPTSVMVEKTVPGAEGGAAAQPVVTNIAAMASAAAAAACAEAALAAASTDPTASVSTPPRGSLSVTPKRKDIALDKPVMKRARREYRTQGRIAAAAAVAAAAAAAAAANTTPSTTTATAGTAAVSDGVIRAPKPPLKIPVPSTPKNCEFIIPQPSGSNEQEVVVELENNVTVSGTTVHRLRGSRDNETVWESILTSRGILITGNSLVVCVSCENQTLNMFTCGGRRLIPACMLPSIVSILQCSSRYAMAITSLGMLYVWDLKRLKAIIRKESLLPIMKGGDVTITNSLVTEHGVPAVSLSNGRSYSYSSSMSCWMLLSQQGDCLSQCSDHHSCQPSQDALQGSGPLTTLHGQSLRAGRQSRGMFHSNHSLKLSSTMSYLENQLSAAQALKSAQEYRFWLLTYVRYLVQEEQEARLRDICSELLGPFYREDVKESLWQPMETGLSKHDLLEEILPIIGSNLKMQRLYTEYKEELKILKEKTSWLD</sequence>
<dbReference type="InterPro" id="IPR001680">
    <property type="entry name" value="WD40_rpt"/>
</dbReference>
<comment type="function">
    <text evidence="10">Required for replication-independent chromatin assembly and for the periodic repression of histone gene transcription during the cell cycle.</text>
</comment>
<dbReference type="InterPro" id="IPR031120">
    <property type="entry name" value="HIR1-like"/>
</dbReference>
<dbReference type="PANTHER" id="PTHR13831:SF0">
    <property type="entry name" value="PROTEIN HIRA"/>
    <property type="match status" value="1"/>
</dbReference>
<feature type="domain" description="CAF1B/HIR1 beta-propeller" evidence="13">
    <location>
        <begin position="1"/>
        <end position="358"/>
    </location>
</feature>
<evidence type="ECO:0000256" key="4">
    <source>
        <dbReference type="ARBA" id="ARBA00022737"/>
    </source>
</evidence>
<organism evidence="14 15">
    <name type="scientific">Patiria miniata</name>
    <name type="common">Bat star</name>
    <name type="synonym">Asterina miniata</name>
    <dbReference type="NCBI Taxonomy" id="46514"/>
    <lineage>
        <taxon>Eukaryota</taxon>
        <taxon>Metazoa</taxon>
        <taxon>Echinodermata</taxon>
        <taxon>Eleutherozoa</taxon>
        <taxon>Asterozoa</taxon>
        <taxon>Asteroidea</taxon>
        <taxon>Valvatacea</taxon>
        <taxon>Valvatida</taxon>
        <taxon>Asterinidae</taxon>
        <taxon>Patiria</taxon>
    </lineage>
</organism>
<evidence type="ECO:0000259" key="12">
    <source>
        <dbReference type="Pfam" id="PF07569"/>
    </source>
</evidence>
<dbReference type="InterPro" id="IPR011494">
    <property type="entry name" value="HIRA-like_C"/>
</dbReference>
<dbReference type="Pfam" id="PF09453">
    <property type="entry name" value="HIRA_B"/>
    <property type="match status" value="1"/>
</dbReference>
<dbReference type="RefSeq" id="XP_038059623.1">
    <property type="nucleotide sequence ID" value="XM_038203695.1"/>
</dbReference>